<protein>
    <submittedName>
        <fullName evidence="2">Hydroxymyristoyl-ACP dehydratase</fullName>
    </submittedName>
</protein>
<dbReference type="RefSeq" id="WP_101250629.1">
    <property type="nucleotide sequence ID" value="NZ_PIUM01000010.1"/>
</dbReference>
<dbReference type="PIRSF" id="PIRSF030962">
    <property type="entry name" value="Dehydrase_ECs4332_prd"/>
    <property type="match status" value="1"/>
</dbReference>
<gene>
    <name evidence="2" type="ORF">CWS72_10865</name>
</gene>
<dbReference type="SUPFAM" id="SSF54637">
    <property type="entry name" value="Thioesterase/thiol ester dehydrase-isomerase"/>
    <property type="match status" value="1"/>
</dbReference>
<sequence>MTIPDIVSCQRPDESSVVLAFRLSAGAAAFDGHFPGHPILPGVLQLDWALRLAERYFGLEPAVGRDFQIKFRHAILPEADVILSLRLDAGRRLDLEYRVGEVVASTGRVRLG</sequence>
<keyword evidence="3" id="KW-1185">Reference proteome</keyword>
<dbReference type="AlphaFoldDB" id="A0A2N3PW01"/>
<evidence type="ECO:0000259" key="1">
    <source>
        <dbReference type="Pfam" id="PF22818"/>
    </source>
</evidence>
<comment type="caution">
    <text evidence="2">The sequence shown here is derived from an EMBL/GenBank/DDBJ whole genome shotgun (WGS) entry which is preliminary data.</text>
</comment>
<accession>A0A2N3PW01</accession>
<organism evidence="2 3">
    <name type="scientific">Telmatospirillum siberiense</name>
    <dbReference type="NCBI Taxonomy" id="382514"/>
    <lineage>
        <taxon>Bacteria</taxon>
        <taxon>Pseudomonadati</taxon>
        <taxon>Pseudomonadota</taxon>
        <taxon>Alphaproteobacteria</taxon>
        <taxon>Rhodospirillales</taxon>
        <taxon>Rhodospirillaceae</taxon>
        <taxon>Telmatospirillum</taxon>
    </lineage>
</organism>
<dbReference type="InterPro" id="IPR016962">
    <property type="entry name" value="Dehydrase_ECs4332_prd"/>
</dbReference>
<dbReference type="Proteomes" id="UP000233293">
    <property type="component" value="Unassembled WGS sequence"/>
</dbReference>
<name>A0A2N3PW01_9PROT</name>
<reference evidence="3" key="1">
    <citation type="submission" date="2017-12" db="EMBL/GenBank/DDBJ databases">
        <title>Draft genome sequence of Telmatospirillum siberiense 26-4b1T, an acidotolerant peatland alphaproteobacterium potentially involved in sulfur cycling.</title>
        <authorList>
            <person name="Hausmann B."/>
            <person name="Pjevac P."/>
            <person name="Schreck K."/>
            <person name="Herbold C.W."/>
            <person name="Daims H."/>
            <person name="Wagner M."/>
            <person name="Pester M."/>
            <person name="Loy A."/>
        </authorList>
    </citation>
    <scope>NUCLEOTIDE SEQUENCE [LARGE SCALE GENOMIC DNA]</scope>
    <source>
        <strain evidence="3">26-4b1</strain>
    </source>
</reference>
<evidence type="ECO:0000313" key="2">
    <source>
        <dbReference type="EMBL" id="PKU24593.1"/>
    </source>
</evidence>
<dbReference type="InterPro" id="IPR029069">
    <property type="entry name" value="HotDog_dom_sf"/>
</dbReference>
<proteinExistence type="predicted"/>
<dbReference type="OrthoDB" id="9812842at2"/>
<dbReference type="EMBL" id="PIUM01000010">
    <property type="protein sequence ID" value="PKU24593.1"/>
    <property type="molecule type" value="Genomic_DNA"/>
</dbReference>
<dbReference type="Pfam" id="PF22818">
    <property type="entry name" value="ApeI-like"/>
    <property type="match status" value="1"/>
</dbReference>
<feature type="domain" description="ApeI dehydratase-like" evidence="1">
    <location>
        <begin position="11"/>
        <end position="105"/>
    </location>
</feature>
<dbReference type="InterPro" id="IPR054545">
    <property type="entry name" value="ApeI-like"/>
</dbReference>
<dbReference type="Gene3D" id="3.10.129.10">
    <property type="entry name" value="Hotdog Thioesterase"/>
    <property type="match status" value="1"/>
</dbReference>
<evidence type="ECO:0000313" key="3">
    <source>
        <dbReference type="Proteomes" id="UP000233293"/>
    </source>
</evidence>